<evidence type="ECO:0000256" key="1">
    <source>
        <dbReference type="SAM" id="MobiDB-lite"/>
    </source>
</evidence>
<reference evidence="2 3" key="1">
    <citation type="submission" date="2024-01" db="EMBL/GenBank/DDBJ databases">
        <title>The complete chloroplast genome sequence of Lithospermum erythrorhizon: insights into the phylogenetic relationship among Boraginaceae species and the maternal lineages of purple gromwells.</title>
        <authorList>
            <person name="Okada T."/>
            <person name="Watanabe K."/>
        </authorList>
    </citation>
    <scope>NUCLEOTIDE SEQUENCE [LARGE SCALE GENOMIC DNA]</scope>
</reference>
<accession>A0AAV3RQB2</accession>
<dbReference type="Proteomes" id="UP001454036">
    <property type="component" value="Unassembled WGS sequence"/>
</dbReference>
<sequence length="73" mass="8019">MTKKAPVQELKKKRNRGGAIQKGAHDDRHGTTTDSTPLYQTLRCPGVTTSRYTVMAAAPPTPFPNYVPNFLSC</sequence>
<evidence type="ECO:0000313" key="2">
    <source>
        <dbReference type="EMBL" id="GAA0182020.1"/>
    </source>
</evidence>
<organism evidence="2 3">
    <name type="scientific">Lithospermum erythrorhizon</name>
    <name type="common">Purple gromwell</name>
    <name type="synonym">Lithospermum officinale var. erythrorhizon</name>
    <dbReference type="NCBI Taxonomy" id="34254"/>
    <lineage>
        <taxon>Eukaryota</taxon>
        <taxon>Viridiplantae</taxon>
        <taxon>Streptophyta</taxon>
        <taxon>Embryophyta</taxon>
        <taxon>Tracheophyta</taxon>
        <taxon>Spermatophyta</taxon>
        <taxon>Magnoliopsida</taxon>
        <taxon>eudicotyledons</taxon>
        <taxon>Gunneridae</taxon>
        <taxon>Pentapetalae</taxon>
        <taxon>asterids</taxon>
        <taxon>lamiids</taxon>
        <taxon>Boraginales</taxon>
        <taxon>Boraginaceae</taxon>
        <taxon>Boraginoideae</taxon>
        <taxon>Lithospermeae</taxon>
        <taxon>Lithospermum</taxon>
    </lineage>
</organism>
<dbReference type="EMBL" id="BAABME010010790">
    <property type="protein sequence ID" value="GAA0182020.1"/>
    <property type="molecule type" value="Genomic_DNA"/>
</dbReference>
<dbReference type="AlphaFoldDB" id="A0AAV3RQB2"/>
<proteinExistence type="predicted"/>
<protein>
    <submittedName>
        <fullName evidence="2">Uncharacterized protein</fullName>
    </submittedName>
</protein>
<evidence type="ECO:0000313" key="3">
    <source>
        <dbReference type="Proteomes" id="UP001454036"/>
    </source>
</evidence>
<comment type="caution">
    <text evidence="2">The sequence shown here is derived from an EMBL/GenBank/DDBJ whole genome shotgun (WGS) entry which is preliminary data.</text>
</comment>
<keyword evidence="3" id="KW-1185">Reference proteome</keyword>
<feature type="region of interest" description="Disordered" evidence="1">
    <location>
        <begin position="1"/>
        <end position="38"/>
    </location>
</feature>
<name>A0AAV3RQB2_LITER</name>
<gene>
    <name evidence="2" type="ORF">LIER_30312</name>
</gene>